<organism evidence="2 3">
    <name type="scientific">Stomatobaculum longum</name>
    <dbReference type="NCBI Taxonomy" id="796942"/>
    <lineage>
        <taxon>Bacteria</taxon>
        <taxon>Bacillati</taxon>
        <taxon>Bacillota</taxon>
        <taxon>Clostridia</taxon>
        <taxon>Lachnospirales</taxon>
        <taxon>Lachnospiraceae</taxon>
        <taxon>Stomatobaculum</taxon>
    </lineage>
</organism>
<evidence type="ECO:0000313" key="2">
    <source>
        <dbReference type="EMBL" id="EHO16208.1"/>
    </source>
</evidence>
<feature type="transmembrane region" description="Helical" evidence="1">
    <location>
        <begin position="100"/>
        <end position="119"/>
    </location>
</feature>
<name>A0AA36Y460_9FIRM</name>
<comment type="caution">
    <text evidence="2">The sequence shown here is derived from an EMBL/GenBank/DDBJ whole genome shotgun (WGS) entry which is preliminary data.</text>
</comment>
<dbReference type="GeneID" id="86941262"/>
<feature type="transmembrane region" description="Helical" evidence="1">
    <location>
        <begin position="68"/>
        <end position="88"/>
    </location>
</feature>
<gene>
    <name evidence="2" type="ORF">HMPREF9623_01529</name>
</gene>
<keyword evidence="1" id="KW-1133">Transmembrane helix</keyword>
<dbReference type="Proteomes" id="UP000018466">
    <property type="component" value="Unassembled WGS sequence"/>
</dbReference>
<dbReference type="AlphaFoldDB" id="A0AA36Y460"/>
<proteinExistence type="predicted"/>
<keyword evidence="1" id="KW-0812">Transmembrane</keyword>
<reference evidence="2 3" key="1">
    <citation type="submission" date="2011-10" db="EMBL/GenBank/DDBJ databases">
        <title>The Genome Sequence of Lachnospiraceae bacterium ACC2.</title>
        <authorList>
            <consortium name="The Broad Institute Genome Sequencing Platform"/>
            <person name="Earl A."/>
            <person name="Ward D."/>
            <person name="Feldgarden M."/>
            <person name="Gevers D."/>
            <person name="Sizova M."/>
            <person name="Hazen A."/>
            <person name="Epstein S."/>
            <person name="Young S.K."/>
            <person name="Zeng Q."/>
            <person name="Gargeya S."/>
            <person name="Fitzgerald M."/>
            <person name="Haas B."/>
            <person name="Abouelleil A."/>
            <person name="Alvarado L."/>
            <person name="Arachchi H.M."/>
            <person name="Berlin A."/>
            <person name="Brown A."/>
            <person name="Chapman S.B."/>
            <person name="Chen Z."/>
            <person name="Dunbar C."/>
            <person name="Freedman E."/>
            <person name="Gearin G."/>
            <person name="Goldberg J."/>
            <person name="Griggs A."/>
            <person name="Gujja S."/>
            <person name="Heiman D."/>
            <person name="Howarth C."/>
            <person name="Larson L."/>
            <person name="Lui A."/>
            <person name="MacDonald P.J.P."/>
            <person name="Montmayeur A."/>
            <person name="Murphy C."/>
            <person name="Neiman D."/>
            <person name="Pearson M."/>
            <person name="Priest M."/>
            <person name="Roberts A."/>
            <person name="Saif S."/>
            <person name="Shea T."/>
            <person name="Shenoy N."/>
            <person name="Sisk P."/>
            <person name="Stolte C."/>
            <person name="Sykes S."/>
            <person name="Wortman J."/>
            <person name="Nusbaum C."/>
            <person name="Birren B."/>
        </authorList>
    </citation>
    <scope>NUCLEOTIDE SEQUENCE [LARGE SCALE GENOMIC DNA]</scope>
    <source>
        <strain evidence="2 3">ACC2</strain>
    </source>
</reference>
<keyword evidence="3" id="KW-1185">Reference proteome</keyword>
<keyword evidence="1" id="KW-0472">Membrane</keyword>
<feature type="transmembrane region" description="Helical" evidence="1">
    <location>
        <begin position="131"/>
        <end position="158"/>
    </location>
</feature>
<accession>A0AA36Y460</accession>
<evidence type="ECO:0000313" key="3">
    <source>
        <dbReference type="Proteomes" id="UP000018466"/>
    </source>
</evidence>
<dbReference type="EMBL" id="AGEL01000010">
    <property type="protein sequence ID" value="EHO16208.1"/>
    <property type="molecule type" value="Genomic_DNA"/>
</dbReference>
<sequence>MMNRKERILVVGHILLLLFELLVVLHGFAEDGIGTLRFYTTDSNLLCGVASALFLLQRGKPDTMVRLLRFIATSCLLVTFTVVLLVLGPQNGYAHEFFGGTRLFSHLLCPFLSLALFLTGEERAPQRWVGYALFTTLLYAIPMIALNGLGLISGPYSFLKVREQSLASTLFWIVVILGGNALLARAAVLLQKRLFKR</sequence>
<feature type="transmembrane region" description="Helical" evidence="1">
    <location>
        <begin position="170"/>
        <end position="190"/>
    </location>
</feature>
<evidence type="ECO:0000256" key="1">
    <source>
        <dbReference type="SAM" id="Phobius"/>
    </source>
</evidence>
<dbReference type="RefSeq" id="WP_009533361.1">
    <property type="nucleotide sequence ID" value="NZ_JH590863.1"/>
</dbReference>
<feature type="transmembrane region" description="Helical" evidence="1">
    <location>
        <begin position="37"/>
        <end position="56"/>
    </location>
</feature>
<protein>
    <submittedName>
        <fullName evidence="2">Uncharacterized protein</fullName>
    </submittedName>
</protein>